<reference evidence="1" key="1">
    <citation type="submission" date="2021-02" db="EMBL/GenBank/DDBJ databases">
        <authorList>
            <person name="Nowell W R."/>
        </authorList>
    </citation>
    <scope>NUCLEOTIDE SEQUENCE</scope>
</reference>
<evidence type="ECO:0000313" key="3">
    <source>
        <dbReference type="Proteomes" id="UP000663829"/>
    </source>
</evidence>
<dbReference type="EMBL" id="CAJNOQ010008105">
    <property type="protein sequence ID" value="CAF1188422.1"/>
    <property type="molecule type" value="Genomic_DNA"/>
</dbReference>
<keyword evidence="3" id="KW-1185">Reference proteome</keyword>
<feature type="non-terminal residue" evidence="1">
    <location>
        <position position="1"/>
    </location>
</feature>
<proteinExistence type="predicted"/>
<gene>
    <name evidence="1" type="ORF">GPM918_LOCUS23076</name>
    <name evidence="2" type="ORF">SRO942_LOCUS23076</name>
</gene>
<organism evidence="1 3">
    <name type="scientific">Didymodactylos carnosus</name>
    <dbReference type="NCBI Taxonomy" id="1234261"/>
    <lineage>
        <taxon>Eukaryota</taxon>
        <taxon>Metazoa</taxon>
        <taxon>Spiralia</taxon>
        <taxon>Gnathifera</taxon>
        <taxon>Rotifera</taxon>
        <taxon>Eurotatoria</taxon>
        <taxon>Bdelloidea</taxon>
        <taxon>Philodinida</taxon>
        <taxon>Philodinidae</taxon>
        <taxon>Didymodactylos</taxon>
    </lineage>
</organism>
<evidence type="ECO:0000313" key="1">
    <source>
        <dbReference type="EMBL" id="CAF1188422.1"/>
    </source>
</evidence>
<dbReference type="Proteomes" id="UP000681722">
    <property type="component" value="Unassembled WGS sequence"/>
</dbReference>
<dbReference type="EMBL" id="CAJOBC010008107">
    <property type="protein sequence ID" value="CAF3952709.1"/>
    <property type="molecule type" value="Genomic_DNA"/>
</dbReference>
<accession>A0A814VJJ2</accession>
<protein>
    <submittedName>
        <fullName evidence="1">Uncharacterized protein</fullName>
    </submittedName>
</protein>
<comment type="caution">
    <text evidence="1">The sequence shown here is derived from an EMBL/GenBank/DDBJ whole genome shotgun (WGS) entry which is preliminary data.</text>
</comment>
<dbReference type="AlphaFoldDB" id="A0A814VJJ2"/>
<name>A0A814VJJ2_9BILA</name>
<evidence type="ECO:0000313" key="2">
    <source>
        <dbReference type="EMBL" id="CAF3952709.1"/>
    </source>
</evidence>
<sequence>FASVAMDSVLTSLLGKSYTMSRKQAWSFLFQQIAVDLTRGVEEQALLDAKQPHTSIFSTYPIFRTE</sequence>
<dbReference type="Proteomes" id="UP000663829">
    <property type="component" value="Unassembled WGS sequence"/>
</dbReference>